<dbReference type="InterPro" id="IPR001214">
    <property type="entry name" value="SET_dom"/>
</dbReference>
<dbReference type="PROSITE" id="PS51299">
    <property type="entry name" value="HTH_APSES"/>
    <property type="match status" value="1"/>
</dbReference>
<dbReference type="InterPro" id="IPR039977">
    <property type="entry name" value="Suv4-20/Set9"/>
</dbReference>
<evidence type="ECO:0000256" key="3">
    <source>
        <dbReference type="ARBA" id="ARBA00022454"/>
    </source>
</evidence>
<feature type="compositionally biased region" description="Pro residues" evidence="9">
    <location>
        <begin position="500"/>
        <end position="516"/>
    </location>
</feature>
<keyword evidence="5" id="KW-0808">Transferase</keyword>
<dbReference type="SUPFAM" id="SSF54616">
    <property type="entry name" value="DNA-binding domain of Mlu1-box binding protein MBP1"/>
    <property type="match status" value="1"/>
</dbReference>
<evidence type="ECO:0000256" key="4">
    <source>
        <dbReference type="ARBA" id="ARBA00022603"/>
    </source>
</evidence>
<dbReference type="InterPro" id="IPR003163">
    <property type="entry name" value="Tscrpt_reg_HTH_APSES-type"/>
</dbReference>
<dbReference type="Pfam" id="PF00856">
    <property type="entry name" value="SET"/>
    <property type="match status" value="1"/>
</dbReference>
<dbReference type="InterPro" id="IPR046341">
    <property type="entry name" value="SET_dom_sf"/>
</dbReference>
<feature type="compositionally biased region" description="Basic and acidic residues" evidence="9">
    <location>
        <begin position="764"/>
        <end position="781"/>
    </location>
</feature>
<feature type="domain" description="SET" evidence="10">
    <location>
        <begin position="114"/>
        <end position="289"/>
    </location>
</feature>
<sequence length="1125" mass="126112">MVPVYRNQAHLKEDDDFLSHVLLDVFGTAPGTKLGVHKCDQLGFVPPKVNMRTVLAIVKEHIIGHQDIPSAIGAFLRIPGVRQYLEPKVAQDRKRLTEFQTHLEHYLLIYCFETAIDIGRTPRYSHVSGKTELAIYATKEISKRTKLTYHIRGSLAPLSRREEDEMSGFDSNLYHHLTDLPATVNGQATDRPESSPVKGSGKKLIKLKERAGKGSQKASGSSLASGRAMRDFSVVWSTALKRNELFLGPARFLNHDCRPNTILCKTEHGISFETVRNILPGEELTAYYGDDYFGPKNDECLCASCEYDSKGWYSKQSSTRSLSSAFTSRPPADDQDFFTHTRTTRSTHSREQNSFPNVRFSVSRKGKEREDAVSFLVEEDNDEAWFCRRCKGALEEVDPESSILNLHCVRCIRHRKIFGLNWPYRPIPVKRPKDKKRTTQEELSKANTTTEEDSSLDCILPAVSSEDLVQWAGEIDSDTDEIDPCLPLIFALDERIIEVPPKPDPNAPRRPVPPDRPVQLPYDCDPPPIREVIVDHNRKLHQTEVTIQDRTAVVSRDFCSSWIQLDSILFLAGLTKRNINKVFASLHSGKKHPYSARPGEYSKPPTWQGVWVSLPTATQFSQRYGVQYPLSQILLPYSEFKRLCQSLFPEVTLNEDTKEASMEQQTSRSVLPREAKAPVVTDVDVIEMSDSSDLDRSDQHLPIWLEKHFPLIGKTTGGRKIKSSRPAALAPSSSDPNFPSKRKALDSPNGKALSHSTSVPRRRRELDRSRSQSPLSRRDDFSNPGLFHASESPPVNNDIAVEPFLFALPTINNETTHQAVASVAMSSSNRSGSESDSDVPIWEAFEFERPAHSESLTKSASRPRSGWRPVPRPTKDLNNGSDLNDFPPLPDPRHKPTGRKASSKVRFTRHPTASSLGASALRLRDKRGMFRDNPFNNGDSRASPQKDRISDRANPTLPSTNSRPRSTRDLWAAFRTTRPADKELMTACLDDSVEGTASVSRDGDEEDGGEDEDERTSDLFGDEPGGEGDDEKDGDEDKDDNDISDHGDAWTVKGEEKRESKKEEHEEGPAIEDVYPAIRPVAPDPDYFVVSDTSDSDDLEVTSIYREVECIFHGGTMNDPLVLSD</sequence>
<dbReference type="SUPFAM" id="SSF82199">
    <property type="entry name" value="SET domain"/>
    <property type="match status" value="1"/>
</dbReference>
<keyword evidence="7" id="KW-0156">Chromatin regulator</keyword>
<evidence type="ECO:0000256" key="8">
    <source>
        <dbReference type="ARBA" id="ARBA00023242"/>
    </source>
</evidence>
<feature type="region of interest" description="Disordered" evidence="9">
    <location>
        <begin position="852"/>
        <end position="1096"/>
    </location>
</feature>
<dbReference type="GO" id="GO:0005694">
    <property type="term" value="C:chromosome"/>
    <property type="evidence" value="ECO:0007669"/>
    <property type="project" value="UniProtKB-SubCell"/>
</dbReference>
<feature type="region of interest" description="Disordered" evidence="9">
    <location>
        <begin position="182"/>
        <end position="203"/>
    </location>
</feature>
<dbReference type="SMART" id="SM00317">
    <property type="entry name" value="SET"/>
    <property type="match status" value="1"/>
</dbReference>
<feature type="region of interest" description="Disordered" evidence="9">
    <location>
        <begin position="715"/>
        <end position="794"/>
    </location>
</feature>
<feature type="region of interest" description="Disordered" evidence="9">
    <location>
        <begin position="429"/>
        <end position="454"/>
    </location>
</feature>
<keyword evidence="3" id="KW-0158">Chromosome</keyword>
<dbReference type="InterPro" id="IPR041938">
    <property type="entry name" value="Hist-Lys_N-MTase_N"/>
</dbReference>
<evidence type="ECO:0000313" key="12">
    <source>
        <dbReference type="EMBL" id="CDZ98648.1"/>
    </source>
</evidence>
<evidence type="ECO:0000259" key="10">
    <source>
        <dbReference type="PROSITE" id="PS50280"/>
    </source>
</evidence>
<name>A0A0F7SLQ7_PHARH</name>
<evidence type="ECO:0000256" key="9">
    <source>
        <dbReference type="SAM" id="MobiDB-lite"/>
    </source>
</evidence>
<dbReference type="GO" id="GO:0042799">
    <property type="term" value="F:histone H4K20 methyltransferase activity"/>
    <property type="evidence" value="ECO:0007669"/>
    <property type="project" value="TreeGrafter"/>
</dbReference>
<evidence type="ECO:0000256" key="7">
    <source>
        <dbReference type="ARBA" id="ARBA00022853"/>
    </source>
</evidence>
<accession>A0A0F7SLQ7</accession>
<evidence type="ECO:0000256" key="1">
    <source>
        <dbReference type="ARBA" id="ARBA00004123"/>
    </source>
</evidence>
<feature type="compositionally biased region" description="Basic and acidic residues" evidence="9">
    <location>
        <begin position="1041"/>
        <end position="1068"/>
    </location>
</feature>
<dbReference type="AlphaFoldDB" id="A0A0F7SLQ7"/>
<feature type="compositionally biased region" description="Low complexity" evidence="9">
    <location>
        <begin position="724"/>
        <end position="736"/>
    </location>
</feature>
<dbReference type="PANTHER" id="PTHR12977">
    <property type="entry name" value="SUPPRESSOR OF VARIEGATION 4-20-RELATED"/>
    <property type="match status" value="1"/>
</dbReference>
<dbReference type="PANTHER" id="PTHR12977:SF4">
    <property type="entry name" value="HISTONE-LYSINE N-METHYLTRANSFERASE KMT5B"/>
    <property type="match status" value="1"/>
</dbReference>
<organism evidence="12">
    <name type="scientific">Phaffia rhodozyma</name>
    <name type="common">Yeast</name>
    <name type="synonym">Xanthophyllomyces dendrorhous</name>
    <dbReference type="NCBI Taxonomy" id="264483"/>
    <lineage>
        <taxon>Eukaryota</taxon>
        <taxon>Fungi</taxon>
        <taxon>Dikarya</taxon>
        <taxon>Basidiomycota</taxon>
        <taxon>Agaricomycotina</taxon>
        <taxon>Tremellomycetes</taxon>
        <taxon>Cystofilobasidiales</taxon>
        <taxon>Mrakiaceae</taxon>
        <taxon>Phaffia</taxon>
    </lineage>
</organism>
<dbReference type="Gene3D" id="1.10.10.1700">
    <property type="entry name" value="Histone-lysine N-methyltransferase"/>
    <property type="match status" value="1"/>
</dbReference>
<dbReference type="PROSITE" id="PS50280">
    <property type="entry name" value="SET"/>
    <property type="match status" value="1"/>
</dbReference>
<dbReference type="InterPro" id="IPR036887">
    <property type="entry name" value="HTH_APSES_sf"/>
</dbReference>
<keyword evidence="6" id="KW-0949">S-adenosyl-L-methionine</keyword>
<evidence type="ECO:0000256" key="2">
    <source>
        <dbReference type="ARBA" id="ARBA00004286"/>
    </source>
</evidence>
<evidence type="ECO:0000259" key="11">
    <source>
        <dbReference type="PROSITE" id="PS51299"/>
    </source>
</evidence>
<dbReference type="EMBL" id="LN483345">
    <property type="protein sequence ID" value="CDZ98648.1"/>
    <property type="molecule type" value="Genomic_DNA"/>
</dbReference>
<feature type="domain" description="HTH APSES-type" evidence="11">
    <location>
        <begin position="531"/>
        <end position="649"/>
    </location>
</feature>
<dbReference type="GO" id="GO:0032259">
    <property type="term" value="P:methylation"/>
    <property type="evidence" value="ECO:0007669"/>
    <property type="project" value="UniProtKB-KW"/>
</dbReference>
<protein>
    <submittedName>
        <fullName evidence="12">Histone tail methylase</fullName>
    </submittedName>
</protein>
<feature type="compositionally biased region" description="Basic residues" evidence="9">
    <location>
        <begin position="895"/>
        <end position="909"/>
    </location>
</feature>
<dbReference type="Gene3D" id="2.170.270.10">
    <property type="entry name" value="SET domain"/>
    <property type="match status" value="1"/>
</dbReference>
<keyword evidence="4 12" id="KW-0489">Methyltransferase</keyword>
<dbReference type="Gene3D" id="3.10.260.10">
    <property type="entry name" value="Transcription regulator HTH, APSES-type DNA-binding domain"/>
    <property type="match status" value="1"/>
</dbReference>
<feature type="compositionally biased region" description="Acidic residues" evidence="9">
    <location>
        <begin position="1003"/>
        <end position="1040"/>
    </location>
</feature>
<keyword evidence="8" id="KW-0539">Nucleus</keyword>
<comment type="subcellular location">
    <subcellularLocation>
        <location evidence="2">Chromosome</location>
    </subcellularLocation>
    <subcellularLocation>
        <location evidence="1">Nucleus</location>
    </subcellularLocation>
</comment>
<evidence type="ECO:0000256" key="5">
    <source>
        <dbReference type="ARBA" id="ARBA00022679"/>
    </source>
</evidence>
<feature type="compositionally biased region" description="Polar residues" evidence="9">
    <location>
        <begin position="934"/>
        <end position="943"/>
    </location>
</feature>
<proteinExistence type="predicted"/>
<evidence type="ECO:0000256" key="6">
    <source>
        <dbReference type="ARBA" id="ARBA00022691"/>
    </source>
</evidence>
<feature type="region of interest" description="Disordered" evidence="9">
    <location>
        <begin position="500"/>
        <end position="524"/>
    </location>
</feature>
<dbReference type="GO" id="GO:0005634">
    <property type="term" value="C:nucleus"/>
    <property type="evidence" value="ECO:0007669"/>
    <property type="project" value="UniProtKB-SubCell"/>
</dbReference>
<dbReference type="GO" id="GO:0003677">
    <property type="term" value="F:DNA binding"/>
    <property type="evidence" value="ECO:0007669"/>
    <property type="project" value="InterPro"/>
</dbReference>
<reference evidence="12" key="1">
    <citation type="submission" date="2014-08" db="EMBL/GenBank/DDBJ databases">
        <authorList>
            <person name="Sharma Rahul"/>
            <person name="Thines Marco"/>
        </authorList>
    </citation>
    <scope>NUCLEOTIDE SEQUENCE</scope>
</reference>